<dbReference type="SUPFAM" id="SSF52540">
    <property type="entry name" value="P-loop containing nucleoside triphosphate hydrolases"/>
    <property type="match status" value="2"/>
</dbReference>
<dbReference type="PANTHER" id="PTHR42926:SF1">
    <property type="entry name" value="CIRCADIAN CLOCK OSCILLATOR PROTEIN KAIC 1"/>
    <property type="match status" value="1"/>
</dbReference>
<name>A0ABV1QJJ7_9HYPH</name>
<dbReference type="GO" id="GO:0004674">
    <property type="term" value="F:protein serine/threonine kinase activity"/>
    <property type="evidence" value="ECO:0007669"/>
    <property type="project" value="UniProtKB-EC"/>
</dbReference>
<dbReference type="EC" id="2.7.11.1" evidence="4"/>
<proteinExistence type="predicted"/>
<dbReference type="PROSITE" id="PS51146">
    <property type="entry name" value="KAIC"/>
    <property type="match status" value="2"/>
</dbReference>
<dbReference type="NCBIfam" id="NF006799">
    <property type="entry name" value="PRK09302.1"/>
    <property type="match status" value="1"/>
</dbReference>
<keyword evidence="1" id="KW-0175">Coiled coil</keyword>
<evidence type="ECO:0000313" key="4">
    <source>
        <dbReference type="EMBL" id="MER2249562.1"/>
    </source>
</evidence>
<protein>
    <submittedName>
        <fullName evidence="4">Circadian clock protein KaiC</fullName>
        <ecNumber evidence="4">2.7.11.1</ecNumber>
    </submittedName>
</protein>
<evidence type="ECO:0000256" key="2">
    <source>
        <dbReference type="SAM" id="MobiDB-lite"/>
    </source>
</evidence>
<dbReference type="InterPro" id="IPR047222">
    <property type="entry name" value="KaiC_C"/>
</dbReference>
<sequence length="586" mass="63640">MAAKSPASSQASESPTSESPASESASPPAGAPALAKVATGIDGFDAITFGGLPKGRPSLICGAAGCGKTLFATTFLVNGATRFGEPGVFMSFEERAEDLVANVASLGYDLDGLVAQGKLAIDHVRVERSEIEETGEYDLEGLFIRLGFAVDSIGAKRVVLDTIETLFAGFSDETVLRAELRRLFGWIKDRGLTAIITGERGDGQLTRQGMEEYVSDCVVLLDNRVEDQVTTRRLRVVKYRGSAHGTNEYPFLIDAEGISVLPVTSADLDYRIAEGVISTGIAGLDAMLEPGGFHRGTSILISGEAGTGKTMISSSMIDAACTRGERCMAFVFEESGQQIARNARSIGLHLARHVEAGLLRFEAARPSLYGLEMHLARMHRDIDRFQPSLVVIDPLSALRGPAVELQATMLRMIDMLKSRGITAVFTSLREDGEIDHEAAIGVSSLMDAWIKLLNVETNGERSRTLYVIKARGMRHSNQVREFTLSSEGIALIDAYIGPAGVLTGTARMVQEAEEAAAALRREQENRRRQREALRRRQSLERQIDELRATLEAVEEEEAVLLNEDAMREAALTSERYDRAARRGGTQ</sequence>
<feature type="domain" description="KaiC" evidence="3">
    <location>
        <begin position="35"/>
        <end position="274"/>
    </location>
</feature>
<dbReference type="EMBL" id="JBELQE010000041">
    <property type="protein sequence ID" value="MER2249562.1"/>
    <property type="molecule type" value="Genomic_DNA"/>
</dbReference>
<dbReference type="InterPro" id="IPR027417">
    <property type="entry name" value="P-loop_NTPase"/>
</dbReference>
<dbReference type="InterPro" id="IPR051347">
    <property type="entry name" value="Circadian_clock_KaiC-rel"/>
</dbReference>
<dbReference type="InterPro" id="IPR014774">
    <property type="entry name" value="KaiC-like_dom"/>
</dbReference>
<feature type="domain" description="KaiC" evidence="3">
    <location>
        <begin position="275"/>
        <end position="505"/>
    </location>
</feature>
<dbReference type="InterPro" id="IPR010624">
    <property type="entry name" value="KaiC_dom"/>
</dbReference>
<keyword evidence="5" id="KW-1185">Reference proteome</keyword>
<dbReference type="InterPro" id="IPR047221">
    <property type="entry name" value="KaiC_N"/>
</dbReference>
<evidence type="ECO:0000313" key="5">
    <source>
        <dbReference type="Proteomes" id="UP001480955"/>
    </source>
</evidence>
<accession>A0ABV1QJJ7</accession>
<comment type="caution">
    <text evidence="4">The sequence shown here is derived from an EMBL/GenBank/DDBJ whole genome shotgun (WGS) entry which is preliminary data.</text>
</comment>
<keyword evidence="4" id="KW-0808">Transferase</keyword>
<evidence type="ECO:0000256" key="1">
    <source>
        <dbReference type="SAM" id="Coils"/>
    </source>
</evidence>
<feature type="region of interest" description="Disordered" evidence="2">
    <location>
        <begin position="1"/>
        <end position="31"/>
    </location>
</feature>
<dbReference type="Proteomes" id="UP001480955">
    <property type="component" value="Unassembled WGS sequence"/>
</dbReference>
<dbReference type="PANTHER" id="PTHR42926">
    <property type="match status" value="1"/>
</dbReference>
<organism evidence="4 5">
    <name type="scientific">Methylorubrum podarium</name>
    <dbReference type="NCBI Taxonomy" id="200476"/>
    <lineage>
        <taxon>Bacteria</taxon>
        <taxon>Pseudomonadati</taxon>
        <taxon>Pseudomonadota</taxon>
        <taxon>Alphaproteobacteria</taxon>
        <taxon>Hyphomicrobiales</taxon>
        <taxon>Methylobacteriaceae</taxon>
        <taxon>Methylorubrum</taxon>
    </lineage>
</organism>
<gene>
    <name evidence="4" type="primary">kaiC</name>
    <name evidence="4" type="ORF">ABS772_06485</name>
</gene>
<reference evidence="4 5" key="1">
    <citation type="submission" date="2024-06" db="EMBL/GenBank/DDBJ databases">
        <authorList>
            <person name="Campbell A.G."/>
        </authorList>
    </citation>
    <scope>NUCLEOTIDE SEQUENCE [LARGE SCALE GENOMIC DNA]</scope>
    <source>
        <strain evidence="4 5">EM12</strain>
    </source>
</reference>
<dbReference type="Pfam" id="PF06745">
    <property type="entry name" value="ATPase"/>
    <property type="match status" value="2"/>
</dbReference>
<dbReference type="Gene3D" id="3.40.50.300">
    <property type="entry name" value="P-loop containing nucleotide triphosphate hydrolases"/>
    <property type="match status" value="2"/>
</dbReference>
<evidence type="ECO:0000259" key="3">
    <source>
        <dbReference type="PROSITE" id="PS51146"/>
    </source>
</evidence>
<dbReference type="CDD" id="cd19484">
    <property type="entry name" value="KaiC_C"/>
    <property type="match status" value="1"/>
</dbReference>
<dbReference type="CDD" id="cd19485">
    <property type="entry name" value="KaiC-N"/>
    <property type="match status" value="1"/>
</dbReference>
<feature type="coiled-coil region" evidence="1">
    <location>
        <begin position="502"/>
        <end position="563"/>
    </location>
</feature>